<evidence type="ECO:0000313" key="3">
    <source>
        <dbReference type="Proteomes" id="UP000494115"/>
    </source>
</evidence>
<accession>A0A6S7B697</accession>
<proteinExistence type="predicted"/>
<evidence type="ECO:0000313" key="2">
    <source>
        <dbReference type="EMBL" id="CAB3787143.1"/>
    </source>
</evidence>
<gene>
    <name evidence="2" type="ORF">LMG28138_02373</name>
</gene>
<dbReference type="RefSeq" id="WP_175104941.1">
    <property type="nucleotide sequence ID" value="NZ_CADIKM010000008.1"/>
</dbReference>
<feature type="compositionally biased region" description="Low complexity" evidence="1">
    <location>
        <begin position="24"/>
        <end position="35"/>
    </location>
</feature>
<sequence>MAHINTYAGRSHDEAYAARKGKKQAAQEQAGGAMAVEGSEADDQHSSGQLSEKGKQVWRTGSGLDGGGMDNGGRDIPAGSAAKTKRNK</sequence>
<dbReference type="EMBL" id="CADIKM010000008">
    <property type="protein sequence ID" value="CAB3787143.1"/>
    <property type="molecule type" value="Genomic_DNA"/>
</dbReference>
<reference evidence="2 3" key="1">
    <citation type="submission" date="2020-04" db="EMBL/GenBank/DDBJ databases">
        <authorList>
            <person name="De Canck E."/>
        </authorList>
    </citation>
    <scope>NUCLEOTIDE SEQUENCE [LARGE SCALE GENOMIC DNA]</scope>
    <source>
        <strain evidence="2 3">LMG 28138</strain>
    </source>
</reference>
<protein>
    <submittedName>
        <fullName evidence="2">Uncharacterized protein</fullName>
    </submittedName>
</protein>
<dbReference type="AlphaFoldDB" id="A0A6S7B697"/>
<evidence type="ECO:0000256" key="1">
    <source>
        <dbReference type="SAM" id="MobiDB-lite"/>
    </source>
</evidence>
<dbReference type="Proteomes" id="UP000494115">
    <property type="component" value="Unassembled WGS sequence"/>
</dbReference>
<organism evidence="2 3">
    <name type="scientific">Pararobbsia alpina</name>
    <dbReference type="NCBI Taxonomy" id="621374"/>
    <lineage>
        <taxon>Bacteria</taxon>
        <taxon>Pseudomonadati</taxon>
        <taxon>Pseudomonadota</taxon>
        <taxon>Betaproteobacteria</taxon>
        <taxon>Burkholderiales</taxon>
        <taxon>Burkholderiaceae</taxon>
        <taxon>Pararobbsia</taxon>
    </lineage>
</organism>
<keyword evidence="3" id="KW-1185">Reference proteome</keyword>
<feature type="region of interest" description="Disordered" evidence="1">
    <location>
        <begin position="1"/>
        <end position="88"/>
    </location>
</feature>
<name>A0A6S7B697_9BURK</name>